<dbReference type="Pfam" id="PF25198">
    <property type="entry name" value="Spore_GerAC_N"/>
    <property type="match status" value="1"/>
</dbReference>
<evidence type="ECO:0000256" key="3">
    <source>
        <dbReference type="ARBA" id="ARBA00022544"/>
    </source>
</evidence>
<name>A0A0K9GXF7_9BACI</name>
<proteinExistence type="inferred from homology"/>
<keyword evidence="4" id="KW-0732">Signal</keyword>
<dbReference type="Proteomes" id="UP000037146">
    <property type="component" value="Unassembled WGS sequence"/>
</dbReference>
<comment type="caution">
    <text evidence="10">The sequence shown here is derived from an EMBL/GenBank/DDBJ whole genome shotgun (WGS) entry which is preliminary data.</text>
</comment>
<dbReference type="InterPro" id="IPR038501">
    <property type="entry name" value="Spore_GerAC_C_sf"/>
</dbReference>
<dbReference type="InterPro" id="IPR057336">
    <property type="entry name" value="GerAC_N"/>
</dbReference>
<dbReference type="GO" id="GO:0016020">
    <property type="term" value="C:membrane"/>
    <property type="evidence" value="ECO:0007669"/>
    <property type="project" value="UniProtKB-SubCell"/>
</dbReference>
<keyword evidence="11" id="KW-1185">Reference proteome</keyword>
<dbReference type="InterPro" id="IPR046953">
    <property type="entry name" value="Spore_GerAC-like_C"/>
</dbReference>
<evidence type="ECO:0000256" key="1">
    <source>
        <dbReference type="ARBA" id="ARBA00004635"/>
    </source>
</evidence>
<comment type="similarity">
    <text evidence="2">Belongs to the GerABKC lipoprotein family.</text>
</comment>
<dbReference type="PANTHER" id="PTHR35789:SF1">
    <property type="entry name" value="SPORE GERMINATION PROTEIN B3"/>
    <property type="match status" value="1"/>
</dbReference>
<dbReference type="Gene3D" id="3.30.300.210">
    <property type="entry name" value="Nutrient germinant receptor protein C, domain 3"/>
    <property type="match status" value="1"/>
</dbReference>
<dbReference type="AlphaFoldDB" id="A0A0K9GXF7"/>
<dbReference type="GO" id="GO:0009847">
    <property type="term" value="P:spore germination"/>
    <property type="evidence" value="ECO:0007669"/>
    <property type="project" value="InterPro"/>
</dbReference>
<evidence type="ECO:0000313" key="11">
    <source>
        <dbReference type="Proteomes" id="UP000037146"/>
    </source>
</evidence>
<dbReference type="PROSITE" id="PS51257">
    <property type="entry name" value="PROKAR_LIPOPROTEIN"/>
    <property type="match status" value="1"/>
</dbReference>
<keyword evidence="7" id="KW-0449">Lipoprotein</keyword>
<dbReference type="OrthoDB" id="2592518at2"/>
<feature type="domain" description="Spore germination GerAC-like C-terminal" evidence="8">
    <location>
        <begin position="197"/>
        <end position="356"/>
    </location>
</feature>
<organism evidence="10 11">
    <name type="scientific">Peribacillus loiseleuriae</name>
    <dbReference type="NCBI Taxonomy" id="1679170"/>
    <lineage>
        <taxon>Bacteria</taxon>
        <taxon>Bacillati</taxon>
        <taxon>Bacillota</taxon>
        <taxon>Bacilli</taxon>
        <taxon>Bacillales</taxon>
        <taxon>Bacillaceae</taxon>
        <taxon>Peribacillus</taxon>
    </lineage>
</organism>
<dbReference type="EMBL" id="LFZW01000001">
    <property type="protein sequence ID" value="KMY51333.1"/>
    <property type="molecule type" value="Genomic_DNA"/>
</dbReference>
<evidence type="ECO:0000256" key="7">
    <source>
        <dbReference type="ARBA" id="ARBA00023288"/>
    </source>
</evidence>
<reference evidence="11" key="1">
    <citation type="submission" date="2015-07" db="EMBL/GenBank/DDBJ databases">
        <title>Genome sequencing project for genomic taxonomy and phylogenomics of Bacillus-like bacteria.</title>
        <authorList>
            <person name="Liu B."/>
            <person name="Wang J."/>
            <person name="Zhu Y."/>
            <person name="Liu G."/>
            <person name="Chen Q."/>
            <person name="Chen Z."/>
            <person name="Lan J."/>
            <person name="Che J."/>
            <person name="Ge C."/>
            <person name="Shi H."/>
            <person name="Pan Z."/>
            <person name="Liu X."/>
        </authorList>
    </citation>
    <scope>NUCLEOTIDE SEQUENCE [LARGE SCALE GENOMIC DNA]</scope>
    <source>
        <strain evidence="11">FJAT-27997</strain>
    </source>
</reference>
<feature type="domain" description="Spore germination protein N-terminal" evidence="9">
    <location>
        <begin position="26"/>
        <end position="188"/>
    </location>
</feature>
<protein>
    <submittedName>
        <fullName evidence="10">Uncharacterized protein</fullName>
    </submittedName>
</protein>
<dbReference type="InterPro" id="IPR008844">
    <property type="entry name" value="Spore_GerAC-like"/>
</dbReference>
<evidence type="ECO:0000259" key="9">
    <source>
        <dbReference type="Pfam" id="PF25198"/>
    </source>
</evidence>
<dbReference type="RefSeq" id="WP_049682678.1">
    <property type="nucleotide sequence ID" value="NZ_LFZW01000001.1"/>
</dbReference>
<evidence type="ECO:0000313" key="10">
    <source>
        <dbReference type="EMBL" id="KMY51333.1"/>
    </source>
</evidence>
<evidence type="ECO:0000256" key="6">
    <source>
        <dbReference type="ARBA" id="ARBA00023139"/>
    </source>
</evidence>
<dbReference type="PANTHER" id="PTHR35789">
    <property type="entry name" value="SPORE GERMINATION PROTEIN B3"/>
    <property type="match status" value="1"/>
</dbReference>
<dbReference type="STRING" id="1679170.AC625_18750"/>
<dbReference type="NCBIfam" id="TIGR02887">
    <property type="entry name" value="spore_ger_x_C"/>
    <property type="match status" value="1"/>
</dbReference>
<keyword evidence="6" id="KW-0564">Palmitate</keyword>
<accession>A0A0K9GXF7</accession>
<gene>
    <name evidence="10" type="ORF">AC625_18750</name>
</gene>
<keyword evidence="3" id="KW-0309">Germination</keyword>
<evidence type="ECO:0000259" key="8">
    <source>
        <dbReference type="Pfam" id="PF05504"/>
    </source>
</evidence>
<sequence>MRIKTIVLSSIMSLFLSGCMDIEPTVLNEINIATAVSYDYIDKDHFTSTAVIPYYMPDKKVNNVTFTATASLSKDVRQKMNQQTDKPIYSGKIEVILYSKELAKHDLTRMTDTLIRDPSVGNTVYLAIVDGKAEDVLIKQLGNVDKGTYLSNAIEHNIQSGILPKTNLHLFSYAQNAEGMDPFLPIIKPKNGNPLITGVALFNQGEFVYQTKEHENVIFKMLVEQSSNKEGFSAKLGEKLFASVYNIASKVSYNIPEPMTNSPIIINLNIEAVLREFTGDKVDKKEIRKIEKKMENVLKKRAEKLIVKLQKLDVDPLGVGEQVRTRTRSWDKKEWEKLYPNIPFQVNVKLNILESGAVE</sequence>
<evidence type="ECO:0000256" key="2">
    <source>
        <dbReference type="ARBA" id="ARBA00007886"/>
    </source>
</evidence>
<evidence type="ECO:0000256" key="5">
    <source>
        <dbReference type="ARBA" id="ARBA00023136"/>
    </source>
</evidence>
<keyword evidence="5" id="KW-0472">Membrane</keyword>
<comment type="subcellular location">
    <subcellularLocation>
        <location evidence="1">Membrane</location>
        <topology evidence="1">Lipid-anchor</topology>
    </subcellularLocation>
</comment>
<evidence type="ECO:0000256" key="4">
    <source>
        <dbReference type="ARBA" id="ARBA00022729"/>
    </source>
</evidence>
<dbReference type="PATRIC" id="fig|1679170.3.peg.4249"/>
<dbReference type="Pfam" id="PF05504">
    <property type="entry name" value="Spore_GerAC"/>
    <property type="match status" value="1"/>
</dbReference>